<protein>
    <submittedName>
        <fullName evidence="4">Stomatin/prohibitin superfamily (HflC)</fullName>
    </submittedName>
</protein>
<feature type="domain" description="Band 7" evidence="3">
    <location>
        <begin position="214"/>
        <end position="373"/>
    </location>
</feature>
<dbReference type="SUPFAM" id="SSF117892">
    <property type="entry name" value="Band 7/SPFH domain"/>
    <property type="match status" value="1"/>
</dbReference>
<evidence type="ECO:0000313" key="4">
    <source>
        <dbReference type="EMBL" id="CAI3924409.1"/>
    </source>
</evidence>
<dbReference type="SMART" id="SM00244">
    <property type="entry name" value="PHB"/>
    <property type="match status" value="1"/>
</dbReference>
<dbReference type="PANTHER" id="PTHR10264">
    <property type="entry name" value="BAND 7 PROTEIN-RELATED"/>
    <property type="match status" value="1"/>
</dbReference>
<dbReference type="Pfam" id="PF01145">
    <property type="entry name" value="Band_7"/>
    <property type="match status" value="1"/>
</dbReference>
<evidence type="ECO:0000259" key="3">
    <source>
        <dbReference type="SMART" id="SM00244"/>
    </source>
</evidence>
<comment type="subcellular location">
    <subcellularLocation>
        <location evidence="1">Membrane</location>
        <topology evidence="1">Single-pass membrane protein</topology>
    </subcellularLocation>
</comment>
<dbReference type="Gene3D" id="3.30.479.30">
    <property type="entry name" value="Band 7 domain"/>
    <property type="match status" value="1"/>
</dbReference>
<dbReference type="InterPro" id="IPR043202">
    <property type="entry name" value="Band-7_stomatin-like"/>
</dbReference>
<evidence type="ECO:0000313" key="5">
    <source>
        <dbReference type="EMBL" id="CAI3936537.1"/>
    </source>
</evidence>
<dbReference type="Proteomes" id="UP001154255">
    <property type="component" value="Unassembled WGS sequence"/>
</dbReference>
<dbReference type="GO" id="GO:0005886">
    <property type="term" value="C:plasma membrane"/>
    <property type="evidence" value="ECO:0007669"/>
    <property type="project" value="InterPro"/>
</dbReference>
<sequence length="448" mass="51122">MTQSLIEKITGKKTIIVQENERMIASYQGRVLGFYSSGVHSLPNRDHSLEYTIYDLNQPVFFSDLEKIIRRKMPRELERHVFIIVANDNEICIIKNGIAVYEVLMPNTERLLWKDAGEWSIQKIVIPNDYRMDAKVVKQFGLEQNVLSITTNENEVCIIRNGNLVYDVLSPNKECLLWKDGEDWSLEKITIPDDCRVDNKVAKQLVVSKKASLLVTSTIESYEKGILRIDGIIYPPLEAGTYYFWNIAVNLTVKKIDLRRQTLDITGQELLTRDRVTIRINLTADYTVEDPMMAVSAVKDYQAALYNTLQLTFRKTLGEMSLDQILDRKFAIGDETMAMVRAEMKSIGLEVHNIDLKDVILPGEMRDIFNQVVAAEKQAEANVIRRREETNATRSLLNTAKVMADNPIMLRLKELESLEAIAAKVDHLTVHNGTEGLMNDLVKLRSGK</sequence>
<name>A0A9W4TMB3_9PROT</name>
<dbReference type="InterPro" id="IPR001107">
    <property type="entry name" value="Band_7"/>
</dbReference>
<dbReference type="PANTHER" id="PTHR10264:SF83">
    <property type="entry name" value="BLL5629 PROTEIN"/>
    <property type="match status" value="1"/>
</dbReference>
<dbReference type="Proteomes" id="UP001154259">
    <property type="component" value="Unassembled WGS sequence"/>
</dbReference>
<reference evidence="4" key="1">
    <citation type="submission" date="2022-10" db="EMBL/GenBank/DDBJ databases">
        <authorList>
            <person name="Botero Cardona J."/>
        </authorList>
    </citation>
    <scope>NUCLEOTIDE SEQUENCE</scope>
    <source>
        <strain evidence="4">LMG 31819</strain>
        <strain evidence="5">R-53529</strain>
    </source>
</reference>
<gene>
    <name evidence="5" type="ORF">R53529_LOCUS851</name>
    <name evidence="4" type="ORF">R53530_LOCUS250</name>
</gene>
<comment type="similarity">
    <text evidence="2">Belongs to the band 7/mec-2 family.</text>
</comment>
<evidence type="ECO:0000313" key="7">
    <source>
        <dbReference type="Proteomes" id="UP001154259"/>
    </source>
</evidence>
<dbReference type="EMBL" id="CAMXCS010000001">
    <property type="protein sequence ID" value="CAI3936537.1"/>
    <property type="molecule type" value="Genomic_DNA"/>
</dbReference>
<dbReference type="CDD" id="cd13438">
    <property type="entry name" value="SPFH_eoslipins_u2"/>
    <property type="match status" value="1"/>
</dbReference>
<dbReference type="Gene3D" id="6.10.250.2090">
    <property type="match status" value="1"/>
</dbReference>
<keyword evidence="7" id="KW-1185">Reference proteome</keyword>
<accession>A0A9W4TMB3</accession>
<dbReference type="EMBL" id="CAMXCM010000001">
    <property type="protein sequence ID" value="CAI3924409.1"/>
    <property type="molecule type" value="Genomic_DNA"/>
</dbReference>
<comment type="caution">
    <text evidence="4">The sequence shown here is derived from an EMBL/GenBank/DDBJ whole genome shotgun (WGS) entry which is preliminary data.</text>
</comment>
<evidence type="ECO:0000256" key="1">
    <source>
        <dbReference type="ARBA" id="ARBA00004167"/>
    </source>
</evidence>
<evidence type="ECO:0000313" key="6">
    <source>
        <dbReference type="Proteomes" id="UP001154255"/>
    </source>
</evidence>
<dbReference type="GO" id="GO:0098552">
    <property type="term" value="C:side of membrane"/>
    <property type="evidence" value="ECO:0007669"/>
    <property type="project" value="UniProtKB-ARBA"/>
</dbReference>
<dbReference type="RefSeq" id="WP_271789276.1">
    <property type="nucleotide sequence ID" value="NZ_CAMXCJ010000001.1"/>
</dbReference>
<dbReference type="FunFam" id="3.30.479.30:FF:000004">
    <property type="entry name" value="Putative membrane protease family, stomatin"/>
    <property type="match status" value="1"/>
</dbReference>
<organism evidence="4 6">
    <name type="scientific">Commensalibacter communis</name>
    <dbReference type="NCBI Taxonomy" id="2972786"/>
    <lineage>
        <taxon>Bacteria</taxon>
        <taxon>Pseudomonadati</taxon>
        <taxon>Pseudomonadota</taxon>
        <taxon>Alphaproteobacteria</taxon>
        <taxon>Acetobacterales</taxon>
        <taxon>Acetobacteraceae</taxon>
    </lineage>
</organism>
<evidence type="ECO:0000256" key="2">
    <source>
        <dbReference type="ARBA" id="ARBA00008164"/>
    </source>
</evidence>
<dbReference type="AlphaFoldDB" id="A0A9W4TMB3"/>
<dbReference type="InterPro" id="IPR036013">
    <property type="entry name" value="Band_7/SPFH_dom_sf"/>
</dbReference>
<proteinExistence type="inferred from homology"/>